<feature type="chain" id="PRO_5003120378" evidence="1">
    <location>
        <begin position="19"/>
        <end position="308"/>
    </location>
</feature>
<reference evidence="2 3" key="1">
    <citation type="journal article" date="2010" name="Nat. Biotechnol.">
        <title>Genome sequence of the model mushroom Schizophyllum commune.</title>
        <authorList>
            <person name="Ohm R.A."/>
            <person name="de Jong J.F."/>
            <person name="Lugones L.G."/>
            <person name="Aerts A."/>
            <person name="Kothe E."/>
            <person name="Stajich J.E."/>
            <person name="de Vries R.P."/>
            <person name="Record E."/>
            <person name="Levasseur A."/>
            <person name="Baker S.E."/>
            <person name="Bartholomew K.A."/>
            <person name="Coutinho P.M."/>
            <person name="Erdmann S."/>
            <person name="Fowler T.J."/>
            <person name="Gathman A.C."/>
            <person name="Lombard V."/>
            <person name="Henrissat B."/>
            <person name="Knabe N."/>
            <person name="Kuees U."/>
            <person name="Lilly W.W."/>
            <person name="Lindquist E."/>
            <person name="Lucas S."/>
            <person name="Magnuson J.K."/>
            <person name="Piumi F."/>
            <person name="Raudaskoski M."/>
            <person name="Salamov A."/>
            <person name="Schmutz J."/>
            <person name="Schwarze F.W.M.R."/>
            <person name="vanKuyk P.A."/>
            <person name="Horton J.S."/>
            <person name="Grigoriev I.V."/>
            <person name="Woesten H.A.B."/>
        </authorList>
    </citation>
    <scope>NUCLEOTIDE SEQUENCE [LARGE SCALE GENOMIC DNA]</scope>
    <source>
        <strain evidence="3">H4-8 / FGSC 9210</strain>
    </source>
</reference>
<keyword evidence="3" id="KW-1185">Reference proteome</keyword>
<dbReference type="OMA" id="VPCSCPP"/>
<evidence type="ECO:0000256" key="1">
    <source>
        <dbReference type="SAM" id="SignalP"/>
    </source>
</evidence>
<dbReference type="AlphaFoldDB" id="D8PZ99"/>
<protein>
    <submittedName>
        <fullName evidence="2">Uncharacterized protein</fullName>
    </submittedName>
</protein>
<dbReference type="EMBL" id="GL377304">
    <property type="protein sequence ID" value="EFI99396.1"/>
    <property type="molecule type" value="Genomic_DNA"/>
</dbReference>
<dbReference type="HOGENOM" id="CLU_085129_0_0_1"/>
<proteinExistence type="predicted"/>
<evidence type="ECO:0000313" key="3">
    <source>
        <dbReference type="Proteomes" id="UP000007431"/>
    </source>
</evidence>
<feature type="signal peptide" evidence="1">
    <location>
        <begin position="1"/>
        <end position="18"/>
    </location>
</feature>
<dbReference type="VEuPathDB" id="FungiDB:SCHCODRAFT_02676119"/>
<name>D8PZ99_SCHCM</name>
<sequence length="308" mass="30118">MKLLSLTLLATAFSTALARPVRRDVDPSLVPDFGVTAGTNPTGTGDCDGIAGADGNSVKIPCQCPPDKDTFLKSLNANVAAGKAVNNPSVAVSFPEDDSTESQLARIQASLVTLQNLDGPGKGCPAASTTLLAQQKAIQAGGSASSAALSAPASSPPATAAAAAPAASSPAAASSAAPAASSSASGTSANIDPALVPDFGIQAGTNPTGTGDCDGVAGADGKPVKIPCQCPPDKDTFIQSLSANVAAGFAVNNPDVKIGAFPTGDSAEDQIARIQASLVTLQNLDGPGKGCPAASTTLLAQQKALQGQ</sequence>
<accession>D8PZ99</accession>
<gene>
    <name evidence="2" type="ORF">SCHCODRAFT_14760</name>
</gene>
<keyword evidence="1" id="KW-0732">Signal</keyword>
<evidence type="ECO:0000313" key="2">
    <source>
        <dbReference type="EMBL" id="EFI99396.1"/>
    </source>
</evidence>
<dbReference type="Proteomes" id="UP000007431">
    <property type="component" value="Unassembled WGS sequence"/>
</dbReference>
<dbReference type="eggNOG" id="ENOG502SHHY">
    <property type="taxonomic scope" value="Eukaryota"/>
</dbReference>
<organism evidence="3">
    <name type="scientific">Schizophyllum commune (strain H4-8 / FGSC 9210)</name>
    <name type="common">Split gill fungus</name>
    <dbReference type="NCBI Taxonomy" id="578458"/>
    <lineage>
        <taxon>Eukaryota</taxon>
        <taxon>Fungi</taxon>
        <taxon>Dikarya</taxon>
        <taxon>Basidiomycota</taxon>
        <taxon>Agaricomycotina</taxon>
        <taxon>Agaricomycetes</taxon>
        <taxon>Agaricomycetidae</taxon>
        <taxon>Agaricales</taxon>
        <taxon>Schizophyllaceae</taxon>
        <taxon>Schizophyllum</taxon>
    </lineage>
</organism>
<dbReference type="InParanoid" id="D8PZ99"/>